<name>A0AB34K6J1_PRYPA</name>
<gene>
    <name evidence="1" type="ORF">AB1Y20_010118</name>
</gene>
<evidence type="ECO:0000313" key="2">
    <source>
        <dbReference type="Proteomes" id="UP001515480"/>
    </source>
</evidence>
<proteinExistence type="predicted"/>
<dbReference type="EMBL" id="JBGBPQ010000002">
    <property type="protein sequence ID" value="KAL1528793.1"/>
    <property type="molecule type" value="Genomic_DNA"/>
</dbReference>
<dbReference type="AlphaFoldDB" id="A0AB34K6J1"/>
<keyword evidence="2" id="KW-1185">Reference proteome</keyword>
<organism evidence="1 2">
    <name type="scientific">Prymnesium parvum</name>
    <name type="common">Toxic golden alga</name>
    <dbReference type="NCBI Taxonomy" id="97485"/>
    <lineage>
        <taxon>Eukaryota</taxon>
        <taxon>Haptista</taxon>
        <taxon>Haptophyta</taxon>
        <taxon>Prymnesiophyceae</taxon>
        <taxon>Prymnesiales</taxon>
        <taxon>Prymnesiaceae</taxon>
        <taxon>Prymnesium</taxon>
    </lineage>
</organism>
<evidence type="ECO:0000313" key="1">
    <source>
        <dbReference type="EMBL" id="KAL1528793.1"/>
    </source>
</evidence>
<comment type="caution">
    <text evidence="1">The sequence shown here is derived from an EMBL/GenBank/DDBJ whole genome shotgun (WGS) entry which is preliminary data.</text>
</comment>
<sequence>MVAVLESKTRISFPATKERWDLKDRMKFPQWHHDLVRIVKRSTTPTFLGSQPPKLEDSVYSSEGPTTRSSARTAAENFMTHTNAHACTVDEWMQHNTMLYDIIMASITLTEDQFIHVDQGVGQHSDGNALYEWVLTHADDR</sequence>
<protein>
    <submittedName>
        <fullName evidence="1">Uncharacterized protein</fullName>
    </submittedName>
</protein>
<reference evidence="1 2" key="1">
    <citation type="journal article" date="2024" name="Science">
        <title>Giant polyketide synthase enzymes in the biosynthesis of giant marine polyether toxins.</title>
        <authorList>
            <person name="Fallon T.R."/>
            <person name="Shende V.V."/>
            <person name="Wierzbicki I.H."/>
            <person name="Pendleton A.L."/>
            <person name="Watervoot N.F."/>
            <person name="Auber R.P."/>
            <person name="Gonzalez D.J."/>
            <person name="Wisecaver J.H."/>
            <person name="Moore B.S."/>
        </authorList>
    </citation>
    <scope>NUCLEOTIDE SEQUENCE [LARGE SCALE GENOMIC DNA]</scope>
    <source>
        <strain evidence="1 2">12B1</strain>
    </source>
</reference>
<dbReference type="Proteomes" id="UP001515480">
    <property type="component" value="Unassembled WGS sequence"/>
</dbReference>
<accession>A0AB34K6J1</accession>